<dbReference type="EMBL" id="BOPH01000070">
    <property type="protein sequence ID" value="GIJ69931.1"/>
    <property type="molecule type" value="Genomic_DNA"/>
</dbReference>
<feature type="transmembrane region" description="Helical" evidence="1">
    <location>
        <begin position="16"/>
        <end position="37"/>
    </location>
</feature>
<evidence type="ECO:0008006" key="4">
    <source>
        <dbReference type="Google" id="ProtNLM"/>
    </source>
</evidence>
<accession>A0A8J3ZUK9</accession>
<evidence type="ECO:0000313" key="3">
    <source>
        <dbReference type="Proteomes" id="UP000635606"/>
    </source>
</evidence>
<keyword evidence="1" id="KW-0812">Transmembrane</keyword>
<comment type="caution">
    <text evidence="2">The sequence shown here is derived from an EMBL/GenBank/DDBJ whole genome shotgun (WGS) entry which is preliminary data.</text>
</comment>
<dbReference type="AlphaFoldDB" id="A0A8J3ZUK9"/>
<organism evidence="2 3">
    <name type="scientific">Virgisporangium ochraceum</name>
    <dbReference type="NCBI Taxonomy" id="65505"/>
    <lineage>
        <taxon>Bacteria</taxon>
        <taxon>Bacillati</taxon>
        <taxon>Actinomycetota</taxon>
        <taxon>Actinomycetes</taxon>
        <taxon>Micromonosporales</taxon>
        <taxon>Micromonosporaceae</taxon>
        <taxon>Virgisporangium</taxon>
    </lineage>
</organism>
<dbReference type="Proteomes" id="UP000635606">
    <property type="component" value="Unassembled WGS sequence"/>
</dbReference>
<sequence>MADDENRTPRRDEVQGINAGWAAVSYLLSGMLVWGFIGWLVDRWLATDGIGLGIGAVVGAALGCYITVKRLGA</sequence>
<keyword evidence="3" id="KW-1185">Reference proteome</keyword>
<keyword evidence="1" id="KW-1133">Transmembrane helix</keyword>
<evidence type="ECO:0000313" key="2">
    <source>
        <dbReference type="EMBL" id="GIJ69931.1"/>
    </source>
</evidence>
<reference evidence="2" key="1">
    <citation type="submission" date="2021-01" db="EMBL/GenBank/DDBJ databases">
        <title>Whole genome shotgun sequence of Virgisporangium ochraceum NBRC 16418.</title>
        <authorList>
            <person name="Komaki H."/>
            <person name="Tamura T."/>
        </authorList>
    </citation>
    <scope>NUCLEOTIDE SEQUENCE</scope>
    <source>
        <strain evidence="2">NBRC 16418</strain>
    </source>
</reference>
<gene>
    <name evidence="2" type="ORF">Voc01_048480</name>
</gene>
<evidence type="ECO:0000256" key="1">
    <source>
        <dbReference type="SAM" id="Phobius"/>
    </source>
</evidence>
<keyword evidence="1" id="KW-0472">Membrane</keyword>
<name>A0A8J3ZUK9_9ACTN</name>
<protein>
    <recommendedName>
        <fullName evidence="4">ATP synthase protein I</fullName>
    </recommendedName>
</protein>
<feature type="transmembrane region" description="Helical" evidence="1">
    <location>
        <begin position="49"/>
        <end position="68"/>
    </location>
</feature>
<proteinExistence type="predicted"/>
<dbReference type="RefSeq" id="WP_203929845.1">
    <property type="nucleotide sequence ID" value="NZ_BOPH01000070.1"/>
</dbReference>